<proteinExistence type="predicted"/>
<dbReference type="RefSeq" id="WP_166856787.1">
    <property type="nucleotide sequence ID" value="NZ_JAAQOM010000002.1"/>
</dbReference>
<gene>
    <name evidence="1" type="ORF">HAV22_04110</name>
</gene>
<organism evidence="1 2">
    <name type="scientific">Telluria antibiotica</name>
    <dbReference type="NCBI Taxonomy" id="2717319"/>
    <lineage>
        <taxon>Bacteria</taxon>
        <taxon>Pseudomonadati</taxon>
        <taxon>Pseudomonadota</taxon>
        <taxon>Betaproteobacteria</taxon>
        <taxon>Burkholderiales</taxon>
        <taxon>Oxalobacteraceae</taxon>
        <taxon>Telluria group</taxon>
        <taxon>Telluria</taxon>
    </lineage>
</organism>
<keyword evidence="2" id="KW-1185">Reference proteome</keyword>
<sequence length="147" mass="16391">MTPGRESEYNELLGYVELFATTVWQIDPASAVHPANVIKGIVQQFGKSKALAGLRQAANDTVEETRNWNSEARTVVDEAFRAAGVVTLSEITRRYSASYKRIVKRGFIKNETEYHVVNTILVDHASAISDDERACLQTLTEAFEQKA</sequence>
<comment type="caution">
    <text evidence="1">The sequence shown here is derived from an EMBL/GenBank/DDBJ whole genome shotgun (WGS) entry which is preliminary data.</text>
</comment>
<accession>A0ABX0P6G6</accession>
<evidence type="ECO:0000313" key="2">
    <source>
        <dbReference type="Proteomes" id="UP000716322"/>
    </source>
</evidence>
<evidence type="ECO:0000313" key="1">
    <source>
        <dbReference type="EMBL" id="NIA52836.1"/>
    </source>
</evidence>
<name>A0ABX0P6G6_9BURK</name>
<reference evidence="1 2" key="1">
    <citation type="submission" date="2020-03" db="EMBL/GenBank/DDBJ databases">
        <title>Genome sequence of strain Massilia sp. TW-1.</title>
        <authorList>
            <person name="Chaudhary D.K."/>
        </authorList>
    </citation>
    <scope>NUCLEOTIDE SEQUENCE [LARGE SCALE GENOMIC DNA]</scope>
    <source>
        <strain evidence="1 2">TW-1</strain>
    </source>
</reference>
<protein>
    <submittedName>
        <fullName evidence="1">Uncharacterized protein</fullName>
    </submittedName>
</protein>
<dbReference type="EMBL" id="JAAQOM010000002">
    <property type="protein sequence ID" value="NIA52836.1"/>
    <property type="molecule type" value="Genomic_DNA"/>
</dbReference>
<dbReference type="Proteomes" id="UP000716322">
    <property type="component" value="Unassembled WGS sequence"/>
</dbReference>